<keyword evidence="1" id="KW-0479">Metal-binding</keyword>
<protein>
    <submittedName>
        <fullName evidence="3">SWIM zinc finger family protein</fullName>
    </submittedName>
</protein>
<evidence type="ECO:0000256" key="1">
    <source>
        <dbReference type="PROSITE-ProRule" id="PRU00325"/>
    </source>
</evidence>
<gene>
    <name evidence="3" type="ORF">ELS19_14005</name>
</gene>
<dbReference type="InterPro" id="IPR007527">
    <property type="entry name" value="Znf_SWIM"/>
</dbReference>
<evidence type="ECO:0000313" key="4">
    <source>
        <dbReference type="Proteomes" id="UP000294028"/>
    </source>
</evidence>
<dbReference type="GO" id="GO:0008270">
    <property type="term" value="F:zinc ion binding"/>
    <property type="evidence" value="ECO:0007669"/>
    <property type="project" value="UniProtKB-KW"/>
</dbReference>
<proteinExistence type="predicted"/>
<keyword evidence="1" id="KW-0862">Zinc</keyword>
<comment type="caution">
    <text evidence="3">The sequence shown here is derived from an EMBL/GenBank/DDBJ whole genome shotgun (WGS) entry which is preliminary data.</text>
</comment>
<reference evidence="3 4" key="1">
    <citation type="submission" date="2018-12" db="EMBL/GenBank/DDBJ databases">
        <title>Genome analysis provides insights into bioremediation potentialities of Halogeometricum borinquense strain N11.</title>
        <authorList>
            <person name="Najjari A."/>
            <person name="Youssef N."/>
            <person name="Fhoula I."/>
            <person name="Ben Dhia O."/>
            <person name="Mahjoubi M."/>
            <person name="Ouzari H.I."/>
            <person name="Cherif A."/>
        </authorList>
    </citation>
    <scope>NUCLEOTIDE SEQUENCE [LARGE SCALE GENOMIC DNA]</scope>
    <source>
        <strain evidence="3 4">N11</strain>
    </source>
</reference>
<sequence>MTHTRNTPASKDRSVVARSIREKTTFPAAGYAGRTRRAREEPMAVRPLRDGRYVVETEGGTYVADVEAGTCTCPDSSIRHVRCKHLRRVAIEITARLVPAPGERTSACAVCGRRTFVPMFDHAPSLCERHDHAPGDLVRDRETQSLLVVVRATGERADESVTEQGILVSDYETNANYGRHEPVFEAVYVDSVPLSGGVADLANRTRYRFPASRLRPVELDFADSEAVRGATDSTRSELMQSSPV</sequence>
<dbReference type="RefSeq" id="WP_006054981.1">
    <property type="nucleotide sequence ID" value="NZ_RZHH01000002.1"/>
</dbReference>
<dbReference type="GeneID" id="9991838"/>
<feature type="domain" description="SWIM-type" evidence="2">
    <location>
        <begin position="62"/>
        <end position="94"/>
    </location>
</feature>
<dbReference type="Pfam" id="PF04434">
    <property type="entry name" value="SWIM"/>
    <property type="match status" value="1"/>
</dbReference>
<dbReference type="OMA" id="CTCPDHV"/>
<dbReference type="EMBL" id="RZHH01000002">
    <property type="protein sequence ID" value="RYJ14953.1"/>
    <property type="molecule type" value="Genomic_DNA"/>
</dbReference>
<evidence type="ECO:0000259" key="2">
    <source>
        <dbReference type="PROSITE" id="PS50966"/>
    </source>
</evidence>
<dbReference type="AlphaFoldDB" id="A0A482TM24"/>
<accession>A0A482TM24</accession>
<dbReference type="Proteomes" id="UP000294028">
    <property type="component" value="Unassembled WGS sequence"/>
</dbReference>
<keyword evidence="1" id="KW-0863">Zinc-finger</keyword>
<evidence type="ECO:0000313" key="3">
    <source>
        <dbReference type="EMBL" id="RYJ14953.1"/>
    </source>
</evidence>
<organism evidence="3 4">
    <name type="scientific">Halogeometricum borinquense</name>
    <dbReference type="NCBI Taxonomy" id="60847"/>
    <lineage>
        <taxon>Archaea</taxon>
        <taxon>Methanobacteriati</taxon>
        <taxon>Methanobacteriota</taxon>
        <taxon>Stenosarchaea group</taxon>
        <taxon>Halobacteria</taxon>
        <taxon>Halobacteriales</taxon>
        <taxon>Haloferacaceae</taxon>
        <taxon>Halogeometricum</taxon>
    </lineage>
</organism>
<dbReference type="PROSITE" id="PS50966">
    <property type="entry name" value="ZF_SWIM"/>
    <property type="match status" value="1"/>
</dbReference>
<name>A0A482TM24_9EURY</name>